<dbReference type="CDD" id="cd19773">
    <property type="entry name" value="Bbox2_TRIM23_C-IX_rpt1"/>
    <property type="match status" value="1"/>
</dbReference>
<dbReference type="SUPFAM" id="SSF57845">
    <property type="entry name" value="B-box zinc-binding domain"/>
    <property type="match status" value="2"/>
</dbReference>
<dbReference type="SUPFAM" id="SSF57850">
    <property type="entry name" value="RING/U-box"/>
    <property type="match status" value="2"/>
</dbReference>
<evidence type="ECO:0000256" key="1">
    <source>
        <dbReference type="ARBA" id="ARBA00022723"/>
    </source>
</evidence>
<evidence type="ECO:0000256" key="2">
    <source>
        <dbReference type="ARBA" id="ARBA00022771"/>
    </source>
</evidence>
<dbReference type="SMART" id="SM00336">
    <property type="entry name" value="BBOX"/>
    <property type="match status" value="4"/>
</dbReference>
<keyword evidence="10" id="KW-1185">Reference proteome</keyword>
<evidence type="ECO:0000313" key="10">
    <source>
        <dbReference type="Proteomes" id="UP000008068"/>
    </source>
</evidence>
<dbReference type="PROSITE" id="PS50089">
    <property type="entry name" value="ZF_RING_2"/>
    <property type="match status" value="2"/>
</dbReference>
<proteinExistence type="predicted"/>
<keyword evidence="1" id="KW-0479">Metal-binding</keyword>
<dbReference type="PROSITE" id="PS50119">
    <property type="entry name" value="ZF_BBOX"/>
    <property type="match status" value="2"/>
</dbReference>
<dbReference type="EMBL" id="GL379835">
    <property type="protein sequence ID" value="EGT51788.1"/>
    <property type="molecule type" value="Genomic_DNA"/>
</dbReference>
<evidence type="ECO:0000256" key="6">
    <source>
        <dbReference type="SAM" id="MobiDB-lite"/>
    </source>
</evidence>
<organism evidence="10">
    <name type="scientific">Caenorhabditis brenneri</name>
    <name type="common">Nematode worm</name>
    <dbReference type="NCBI Taxonomy" id="135651"/>
    <lineage>
        <taxon>Eukaryota</taxon>
        <taxon>Metazoa</taxon>
        <taxon>Ecdysozoa</taxon>
        <taxon>Nematoda</taxon>
        <taxon>Chromadorea</taxon>
        <taxon>Rhabditida</taxon>
        <taxon>Rhabditina</taxon>
        <taxon>Rhabditomorpha</taxon>
        <taxon>Rhabditoidea</taxon>
        <taxon>Rhabditidae</taxon>
        <taxon>Peloderinae</taxon>
        <taxon>Caenorhabditis</taxon>
    </lineage>
</organism>
<protein>
    <recommendedName>
        <fullName evidence="11">RING-type domain-containing protein</fullName>
    </recommendedName>
</protein>
<feature type="domain" description="B box-type" evidence="8">
    <location>
        <begin position="441"/>
        <end position="487"/>
    </location>
</feature>
<dbReference type="InterPro" id="IPR000315">
    <property type="entry name" value="Znf_B-box"/>
</dbReference>
<dbReference type="PANTHER" id="PTHR47156">
    <property type="entry name" value="PROTEIN CBG20824"/>
    <property type="match status" value="1"/>
</dbReference>
<feature type="region of interest" description="Disordered" evidence="6">
    <location>
        <begin position="682"/>
        <end position="708"/>
    </location>
</feature>
<evidence type="ECO:0000259" key="8">
    <source>
        <dbReference type="PROSITE" id="PS50119"/>
    </source>
</evidence>
<gene>
    <name evidence="9" type="ORF">CAEBREN_26206</name>
</gene>
<evidence type="ECO:0000256" key="5">
    <source>
        <dbReference type="SAM" id="Coils"/>
    </source>
</evidence>
<feature type="domain" description="B box-type" evidence="8">
    <location>
        <begin position="106"/>
        <end position="152"/>
    </location>
</feature>
<feature type="coiled-coil region" evidence="5">
    <location>
        <begin position="207"/>
        <end position="262"/>
    </location>
</feature>
<dbReference type="AlphaFoldDB" id="G0N3R3"/>
<evidence type="ECO:0008006" key="11">
    <source>
        <dbReference type="Google" id="ProtNLM"/>
    </source>
</evidence>
<dbReference type="STRING" id="135651.G0N3R3"/>
<feature type="domain" description="RING-type" evidence="7">
    <location>
        <begin position="352"/>
        <end position="401"/>
    </location>
</feature>
<keyword evidence="5" id="KW-0175">Coiled coil</keyword>
<dbReference type="InterPro" id="IPR027370">
    <property type="entry name" value="Znf-RING_euk"/>
</dbReference>
<evidence type="ECO:0000256" key="3">
    <source>
        <dbReference type="ARBA" id="ARBA00022833"/>
    </source>
</evidence>
<dbReference type="OMA" id="IPRILNC"/>
<dbReference type="InterPro" id="IPR052667">
    <property type="entry name" value="E3_ubiquitin-ligase_RING"/>
</dbReference>
<dbReference type="Gene3D" id="3.30.40.10">
    <property type="entry name" value="Zinc/RING finger domain, C3HC4 (zinc finger)"/>
    <property type="match status" value="2"/>
</dbReference>
<dbReference type="InterPro" id="IPR013083">
    <property type="entry name" value="Znf_RING/FYVE/PHD"/>
</dbReference>
<dbReference type="Proteomes" id="UP000008068">
    <property type="component" value="Unassembled WGS sequence"/>
</dbReference>
<dbReference type="InParanoid" id="G0N3R3"/>
<sequence>MSQSAQKKEALECKICINPFSDTIESNIPRILNCGHTICHSCAESLQKVSLDKFSIGCPFDRQITSNFYGNVEKLLRNYAIIDLIQARNEEADLAEKMKAAEICEDPLVSCYENPKHESTKYCQACEVDFCDSCFLSVHSSKIFSNHQSVPISEKPIQRPNCPNHPDLIADHFCDDVNCKATSPFCCQTCRQQLHKDHDVILTEVKADKMERELTDLLKTLNSYKITMGETLDKTKTCIQNIENLDAECQNMLTAIEEHFERKKREASLKLINFRNSKVVHMENKEVIEDSLELIERSKKNTEKALKKKDLLFAKNFVLKTIYSSLNLIKKARRFYKLKMYKNVQRKEGLECKVCMNPFSDTIGYNIPRMLDCGHTVCHSCAESLQKVAPDKRSIRCPFDRHVTDGFYGNVDNLRRNYAIIDLIQARNEEANLAEELLCEDPFIPCYENSNHESTKYCLACEVDFCNSCFLSVHSSKILSGHQSIPISEKPIPLPNCPNHPDSIAKHFCKEENCKASTPLCCSSCLQSSHENHTVIPMEEKAEENERELTNLLETLNLTEIKGLEKLEKAKKSIQSIETDDAECRSMTKAIGEHFEREKKKAILKLSDFMNTNMMLMESNKYEIEIDLERIRKTKKSIEKVLKKKDLFFVKETIEQGESVCSLNFVEEADLVPLSMPTLEGFINPKPSTPEPSISSPAPPNCPSTPPL</sequence>
<dbReference type="OrthoDB" id="2011769at2759"/>
<dbReference type="Gene3D" id="3.30.160.60">
    <property type="entry name" value="Classic Zinc Finger"/>
    <property type="match status" value="2"/>
</dbReference>
<reference evidence="10" key="1">
    <citation type="submission" date="2011-07" db="EMBL/GenBank/DDBJ databases">
        <authorList>
            <consortium name="Caenorhabditis brenneri Sequencing and Analysis Consortium"/>
            <person name="Wilson R.K."/>
        </authorList>
    </citation>
    <scope>NUCLEOTIDE SEQUENCE [LARGE SCALE GENOMIC DNA]</scope>
    <source>
        <strain evidence="10">PB2801</strain>
    </source>
</reference>
<dbReference type="GO" id="GO:0008270">
    <property type="term" value="F:zinc ion binding"/>
    <property type="evidence" value="ECO:0007669"/>
    <property type="project" value="UniProtKB-KW"/>
</dbReference>
<dbReference type="Gene3D" id="4.10.830.40">
    <property type="match status" value="2"/>
</dbReference>
<name>G0N3R3_CAEBE</name>
<evidence type="ECO:0000256" key="4">
    <source>
        <dbReference type="PROSITE-ProRule" id="PRU00024"/>
    </source>
</evidence>
<dbReference type="eggNOG" id="KOG4185">
    <property type="taxonomic scope" value="Eukaryota"/>
</dbReference>
<dbReference type="PANTHER" id="PTHR47156:SF10">
    <property type="entry name" value="E3 UBIQUITIN-PROTEIN LIGASE TRIM-21-RELATED"/>
    <property type="match status" value="1"/>
</dbReference>
<dbReference type="CDD" id="cd19756">
    <property type="entry name" value="Bbox2"/>
    <property type="match status" value="1"/>
</dbReference>
<keyword evidence="3" id="KW-0862">Zinc</keyword>
<keyword evidence="2 4" id="KW-0863">Zinc-finger</keyword>
<dbReference type="InterPro" id="IPR001841">
    <property type="entry name" value="Znf_RING"/>
</dbReference>
<feature type="compositionally biased region" description="Pro residues" evidence="6">
    <location>
        <begin position="697"/>
        <end position="708"/>
    </location>
</feature>
<dbReference type="SMART" id="SM00184">
    <property type="entry name" value="RING"/>
    <property type="match status" value="2"/>
</dbReference>
<dbReference type="InterPro" id="IPR017907">
    <property type="entry name" value="Znf_RING_CS"/>
</dbReference>
<dbReference type="HOGENOM" id="CLU_389921_0_0_1"/>
<dbReference type="PROSITE" id="PS00518">
    <property type="entry name" value="ZF_RING_1"/>
    <property type="match status" value="2"/>
</dbReference>
<dbReference type="Pfam" id="PF13445">
    <property type="entry name" value="zf-RING_UBOX"/>
    <property type="match status" value="2"/>
</dbReference>
<evidence type="ECO:0000259" key="7">
    <source>
        <dbReference type="PROSITE" id="PS50089"/>
    </source>
</evidence>
<feature type="domain" description="RING-type" evidence="7">
    <location>
        <begin position="13"/>
        <end position="62"/>
    </location>
</feature>
<evidence type="ECO:0000313" key="9">
    <source>
        <dbReference type="EMBL" id="EGT51788.1"/>
    </source>
</evidence>
<accession>G0N3R3</accession>